<reference evidence="2" key="1">
    <citation type="submission" date="2016-05" db="EMBL/GenBank/DDBJ databases">
        <authorList>
            <person name="Lavstsen T."/>
            <person name="Jespersen J.S."/>
        </authorList>
    </citation>
    <scope>NUCLEOTIDE SEQUENCE</scope>
    <source>
        <tissue evidence="2">Brain</tissue>
    </source>
</reference>
<evidence type="ECO:0000256" key="1">
    <source>
        <dbReference type="SAM" id="MobiDB-lite"/>
    </source>
</evidence>
<dbReference type="AlphaFoldDB" id="A0A1A7X1I6"/>
<name>A0A1A7X1I6_9TELE</name>
<sequence>NCDTLDQCCLGHQLGCCTDTYHTHLYWDVLDEQDRSVEVQNLQDGVGSHSRTSTDGSGESSQSGFLSGSEPALHRSDPDPVFFPACHLVEVSEPIIQKQKHIQDLLPKLDLNQIQEDSTSCCVL</sequence>
<feature type="compositionally biased region" description="Polar residues" evidence="1">
    <location>
        <begin position="40"/>
        <end position="66"/>
    </location>
</feature>
<feature type="non-terminal residue" evidence="2">
    <location>
        <position position="1"/>
    </location>
</feature>
<reference evidence="2" key="2">
    <citation type="submission" date="2016-06" db="EMBL/GenBank/DDBJ databases">
        <title>The genome of a short-lived fish provides insights into sex chromosome evolution and the genetic control of aging.</title>
        <authorList>
            <person name="Reichwald K."/>
            <person name="Felder M."/>
            <person name="Petzold A."/>
            <person name="Koch P."/>
            <person name="Groth M."/>
            <person name="Platzer M."/>
        </authorList>
    </citation>
    <scope>NUCLEOTIDE SEQUENCE</scope>
    <source>
        <tissue evidence="2">Brain</tissue>
    </source>
</reference>
<evidence type="ECO:0000313" key="2">
    <source>
        <dbReference type="EMBL" id="SBP11838.1"/>
    </source>
</evidence>
<dbReference type="EMBL" id="HADW01010438">
    <property type="protein sequence ID" value="SBP11838.1"/>
    <property type="molecule type" value="Transcribed_RNA"/>
</dbReference>
<feature type="non-terminal residue" evidence="2">
    <location>
        <position position="124"/>
    </location>
</feature>
<accession>A0A1A7X1I6</accession>
<feature type="region of interest" description="Disordered" evidence="1">
    <location>
        <begin position="40"/>
        <end position="78"/>
    </location>
</feature>
<organism evidence="2">
    <name type="scientific">Iconisemion striatum</name>
    <dbReference type="NCBI Taxonomy" id="60296"/>
    <lineage>
        <taxon>Eukaryota</taxon>
        <taxon>Metazoa</taxon>
        <taxon>Chordata</taxon>
        <taxon>Craniata</taxon>
        <taxon>Vertebrata</taxon>
        <taxon>Euteleostomi</taxon>
        <taxon>Actinopterygii</taxon>
        <taxon>Neopterygii</taxon>
        <taxon>Teleostei</taxon>
        <taxon>Neoteleostei</taxon>
        <taxon>Acanthomorphata</taxon>
        <taxon>Ovalentaria</taxon>
        <taxon>Atherinomorphae</taxon>
        <taxon>Cyprinodontiformes</taxon>
        <taxon>Nothobranchiidae</taxon>
        <taxon>Iconisemion</taxon>
    </lineage>
</organism>
<protein>
    <submittedName>
        <fullName evidence="2">Uncharacterized protein</fullName>
    </submittedName>
</protein>
<gene>
    <name evidence="2" type="primary">Nfu_g_1_019290</name>
</gene>
<proteinExistence type="predicted"/>